<reference evidence="1 2" key="2">
    <citation type="journal article" date="2013" name="Genome Announc.">
        <title>Genome Sequence of Growth-Improving Paenibacillus mucilaginosus Strain KNP414.</title>
        <authorList>
            <person name="Lu J.J."/>
            <person name="Wang J.F."/>
            <person name="Hu X.F."/>
        </authorList>
    </citation>
    <scope>NUCLEOTIDE SEQUENCE [LARGE SCALE GENOMIC DNA]</scope>
    <source>
        <strain evidence="1 2">KNP414</strain>
    </source>
</reference>
<dbReference type="Proteomes" id="UP000006620">
    <property type="component" value="Chromosome"/>
</dbReference>
<dbReference type="AlphaFoldDB" id="F8FF67"/>
<name>F8FF67_PAEMK</name>
<sequence>MEEYREENQVTIDDLLNELEASEVRQADDSLNGFYFDGAKRVFVSFVKGQRYYETNGQGMPAEWKERIRRERYFV</sequence>
<dbReference type="EMBL" id="CP002869">
    <property type="protein sequence ID" value="AEI39767.1"/>
    <property type="molecule type" value="Genomic_DNA"/>
</dbReference>
<dbReference type="KEGG" id="pms:KNP414_01200"/>
<organism evidence="1 2">
    <name type="scientific">Paenibacillus mucilaginosus (strain KNP414)</name>
    <dbReference type="NCBI Taxonomy" id="1036673"/>
    <lineage>
        <taxon>Bacteria</taxon>
        <taxon>Bacillati</taxon>
        <taxon>Bacillota</taxon>
        <taxon>Bacilli</taxon>
        <taxon>Bacillales</taxon>
        <taxon>Paenibacillaceae</taxon>
        <taxon>Paenibacillus</taxon>
    </lineage>
</organism>
<accession>F8FF67</accession>
<protein>
    <submittedName>
        <fullName evidence="1">Uncharacterized protein</fullName>
    </submittedName>
</protein>
<evidence type="ECO:0000313" key="2">
    <source>
        <dbReference type="Proteomes" id="UP000006620"/>
    </source>
</evidence>
<dbReference type="PATRIC" id="fig|1036673.3.peg.1044"/>
<dbReference type="RefSeq" id="WP_013914929.1">
    <property type="nucleotide sequence ID" value="NC_015690.1"/>
</dbReference>
<gene>
    <name evidence="1" type="ordered locus">KNP414_01200</name>
</gene>
<proteinExistence type="predicted"/>
<dbReference type="HOGENOM" id="CLU_2667637_0_0_9"/>
<evidence type="ECO:0000313" key="1">
    <source>
        <dbReference type="EMBL" id="AEI39767.1"/>
    </source>
</evidence>
<reference evidence="2" key="1">
    <citation type="submission" date="2011-06" db="EMBL/GenBank/DDBJ databases">
        <title>Complete genome sequence of Paenibacillus mucilaginosus KNP414.</title>
        <authorList>
            <person name="Wang J."/>
            <person name="Hu S."/>
            <person name="Hu X."/>
            <person name="Zhang B."/>
            <person name="Dong D."/>
            <person name="Zhang S."/>
            <person name="Zhao K."/>
            <person name="Wu D."/>
        </authorList>
    </citation>
    <scope>NUCLEOTIDE SEQUENCE [LARGE SCALE GENOMIC DNA]</scope>
    <source>
        <strain evidence="2">KNP414</strain>
    </source>
</reference>